<evidence type="ECO:0000256" key="1">
    <source>
        <dbReference type="ARBA" id="ARBA00012121"/>
    </source>
</evidence>
<dbReference type="Pfam" id="PF14306">
    <property type="entry name" value="PUA_2"/>
    <property type="match status" value="1"/>
</dbReference>
<feature type="domain" description="ATP-sulfurylase PUA-like" evidence="8">
    <location>
        <begin position="216"/>
        <end position="372"/>
    </location>
</feature>
<dbReference type="EC" id="2.7.1.25" evidence="1 6"/>
<accession>A0A5K3FTQ5</accession>
<dbReference type="InterPro" id="IPR002891">
    <property type="entry name" value="APS"/>
</dbReference>
<dbReference type="GO" id="GO:0050428">
    <property type="term" value="P:3'-phosphoadenosine 5'-phosphosulfate biosynthetic process"/>
    <property type="evidence" value="ECO:0007669"/>
    <property type="project" value="TreeGrafter"/>
</dbReference>
<keyword evidence="2 6" id="KW-0808">Transferase</keyword>
<dbReference type="Gene3D" id="3.10.400.10">
    <property type="entry name" value="Sulfate adenylyltransferase"/>
    <property type="match status" value="1"/>
</dbReference>
<proteinExistence type="inferred from homology"/>
<dbReference type="AlphaFoldDB" id="A0A5K3FTQ5"/>
<dbReference type="SUPFAM" id="SSF88697">
    <property type="entry name" value="PUA domain-like"/>
    <property type="match status" value="1"/>
</dbReference>
<dbReference type="HAMAP" id="MF_00065">
    <property type="entry name" value="Adenylyl_sulf_kinase"/>
    <property type="match status" value="1"/>
</dbReference>
<reference evidence="9" key="1">
    <citation type="submission" date="2019-11" db="UniProtKB">
        <authorList>
            <consortium name="WormBaseParasite"/>
        </authorList>
    </citation>
    <scope>IDENTIFICATION</scope>
</reference>
<organism evidence="9">
    <name type="scientific">Mesocestoides corti</name>
    <name type="common">Flatworm</name>
    <dbReference type="NCBI Taxonomy" id="53468"/>
    <lineage>
        <taxon>Eukaryota</taxon>
        <taxon>Metazoa</taxon>
        <taxon>Spiralia</taxon>
        <taxon>Lophotrochozoa</taxon>
        <taxon>Platyhelminthes</taxon>
        <taxon>Cestoda</taxon>
        <taxon>Eucestoda</taxon>
        <taxon>Cyclophyllidea</taxon>
        <taxon>Mesocestoididae</taxon>
        <taxon>Mesocestoides</taxon>
    </lineage>
</organism>
<keyword evidence="4 6" id="KW-0418">Kinase</keyword>
<comment type="function">
    <text evidence="6">Catalyzes the synthesis of activated sulfate.</text>
</comment>
<dbReference type="GO" id="GO:0070814">
    <property type="term" value="P:hydrogen sulfide biosynthetic process"/>
    <property type="evidence" value="ECO:0007669"/>
    <property type="project" value="UniProtKB-UniPathway"/>
</dbReference>
<dbReference type="UniPathway" id="UPA00140">
    <property type="reaction ID" value="UER00205"/>
</dbReference>
<sequence length="399" mass="44796">MADNHLIERTPANLVEAVHTVSREDRACAAGDKDKFRGCTIWFTGLSGSGKSTLAFSLERQLVSLCMSAYSLDGDNVRLGLNKDLTFSAEDRAENIRRVAEMAKLFADSGTCIITSFISPYEKERKFARLLHEKANLPFIEVYLSTPLEVCEARDSKGLYAKARKGIIKDFTGISSSYEEPECPDLRLNTAELSVDECIDRLLEILIEKDIIPSWTGAKICELYVPAAERSAFREKAEALPKLEITEVDLQWVQVLAEGWASPLRGFMRENEYLQTLYFGGLVQGRGKIINLSIPIVLAVTTEDKARLTGSSLTLTHTGRPVALMENIEFYAHRKEERCNRIFGICDRGHPTIEQIMSSGDWLVGGDLHVLEPIAWNDGLDKFRLSPMQLRAKFKEIRV</sequence>
<dbReference type="Pfam" id="PF01583">
    <property type="entry name" value="APS_kinase"/>
    <property type="match status" value="1"/>
</dbReference>
<protein>
    <recommendedName>
        <fullName evidence="1 6">Adenylyl-sulfate kinase</fullName>
        <ecNumber evidence="1 6">2.7.1.25</ecNumber>
    </recommendedName>
</protein>
<dbReference type="NCBIfam" id="NF003013">
    <property type="entry name" value="PRK03846.1"/>
    <property type="match status" value="1"/>
</dbReference>
<evidence type="ECO:0000256" key="2">
    <source>
        <dbReference type="ARBA" id="ARBA00022679"/>
    </source>
</evidence>
<comment type="similarity">
    <text evidence="6">Belongs to the APS kinase family.</text>
</comment>
<feature type="domain" description="APS kinase" evidence="7">
    <location>
        <begin position="37"/>
        <end position="188"/>
    </location>
</feature>
<dbReference type="GO" id="GO:0000103">
    <property type="term" value="P:sulfate assimilation"/>
    <property type="evidence" value="ECO:0007669"/>
    <property type="project" value="InterPro"/>
</dbReference>
<dbReference type="GO" id="GO:0005524">
    <property type="term" value="F:ATP binding"/>
    <property type="evidence" value="ECO:0007669"/>
    <property type="project" value="UniProtKB-KW"/>
</dbReference>
<evidence type="ECO:0000256" key="3">
    <source>
        <dbReference type="ARBA" id="ARBA00022741"/>
    </source>
</evidence>
<name>A0A5K3FTQ5_MESCO</name>
<dbReference type="SUPFAM" id="SSF52540">
    <property type="entry name" value="P-loop containing nucleoside triphosphate hydrolases"/>
    <property type="match status" value="1"/>
</dbReference>
<dbReference type="InterPro" id="IPR027417">
    <property type="entry name" value="P-loop_NTPase"/>
</dbReference>
<evidence type="ECO:0000259" key="8">
    <source>
        <dbReference type="Pfam" id="PF14306"/>
    </source>
</evidence>
<keyword evidence="5 6" id="KW-0067">ATP-binding</keyword>
<evidence type="ECO:0000313" key="9">
    <source>
        <dbReference type="WBParaSite" id="MCU_011606-RA"/>
    </source>
</evidence>
<dbReference type="FunFam" id="3.40.50.300:FF:000212">
    <property type="entry name" value="Adenylyl-sulfate kinase"/>
    <property type="match status" value="1"/>
</dbReference>
<evidence type="ECO:0000256" key="4">
    <source>
        <dbReference type="ARBA" id="ARBA00022777"/>
    </source>
</evidence>
<dbReference type="PANTHER" id="PTHR11055">
    <property type="entry name" value="BIFUNCTIONAL 3'-PHOSPHOADENOSINE 5'-PHOSPHOSULFATE SYNTHASE"/>
    <property type="match status" value="1"/>
</dbReference>
<dbReference type="FunFam" id="3.10.400.10:FF:000002">
    <property type="entry name" value="ATP sulfurylase 2"/>
    <property type="match status" value="1"/>
</dbReference>
<dbReference type="InterPro" id="IPR059117">
    <property type="entry name" value="APS_kinase_dom"/>
</dbReference>
<evidence type="ECO:0000256" key="6">
    <source>
        <dbReference type="RuleBase" id="RU004347"/>
    </source>
</evidence>
<dbReference type="PANTHER" id="PTHR11055:SF1">
    <property type="entry name" value="PAPS SYNTHETASE, ISOFORM D"/>
    <property type="match status" value="1"/>
</dbReference>
<dbReference type="Gene3D" id="3.40.50.300">
    <property type="entry name" value="P-loop containing nucleotide triphosphate hydrolases"/>
    <property type="match status" value="1"/>
</dbReference>
<comment type="catalytic activity">
    <reaction evidence="6">
        <text>adenosine 5'-phosphosulfate + ATP = 3'-phosphoadenylyl sulfate + ADP + H(+)</text>
        <dbReference type="Rhea" id="RHEA:24152"/>
        <dbReference type="ChEBI" id="CHEBI:15378"/>
        <dbReference type="ChEBI" id="CHEBI:30616"/>
        <dbReference type="ChEBI" id="CHEBI:58243"/>
        <dbReference type="ChEBI" id="CHEBI:58339"/>
        <dbReference type="ChEBI" id="CHEBI:456216"/>
        <dbReference type="EC" id="2.7.1.25"/>
    </reaction>
</comment>
<dbReference type="NCBIfam" id="TIGR00455">
    <property type="entry name" value="apsK"/>
    <property type="match status" value="1"/>
</dbReference>
<dbReference type="InterPro" id="IPR015947">
    <property type="entry name" value="PUA-like_sf"/>
</dbReference>
<evidence type="ECO:0000259" key="7">
    <source>
        <dbReference type="Pfam" id="PF01583"/>
    </source>
</evidence>
<keyword evidence="3 6" id="KW-0547">Nucleotide-binding</keyword>
<dbReference type="InterPro" id="IPR025980">
    <property type="entry name" value="ATP-Sase_PUA-like_dom"/>
</dbReference>
<comment type="pathway">
    <text evidence="6">Sulfur metabolism; hydrogen sulfide biosynthesis; sulfite from sulfate: step 2/3.</text>
</comment>
<evidence type="ECO:0000256" key="5">
    <source>
        <dbReference type="ARBA" id="ARBA00022840"/>
    </source>
</evidence>
<dbReference type="CDD" id="cd02027">
    <property type="entry name" value="APSK"/>
    <property type="match status" value="1"/>
</dbReference>
<dbReference type="WBParaSite" id="MCU_011606-RA">
    <property type="protein sequence ID" value="MCU_011606-RA"/>
    <property type="gene ID" value="MCU_011606"/>
</dbReference>
<dbReference type="GO" id="GO:0004020">
    <property type="term" value="F:adenylylsulfate kinase activity"/>
    <property type="evidence" value="ECO:0007669"/>
    <property type="project" value="UniProtKB-EC"/>
</dbReference>